<name>A0A380HP12_STASA</name>
<reference evidence="4 5" key="1">
    <citation type="submission" date="2018-06" db="EMBL/GenBank/DDBJ databases">
        <authorList>
            <consortium name="Pathogen Informatics"/>
            <person name="Doyle S."/>
        </authorList>
    </citation>
    <scope>NUCLEOTIDE SEQUENCE [LARGE SCALE GENOMIC DNA]</scope>
    <source>
        <strain evidence="4 5">NCTC7688</strain>
    </source>
</reference>
<keyword evidence="3" id="KW-0804">Transcription</keyword>
<dbReference type="EMBL" id="UHED01000001">
    <property type="protein sequence ID" value="SUM83049.1"/>
    <property type="molecule type" value="Genomic_DNA"/>
</dbReference>
<protein>
    <submittedName>
        <fullName evidence="4">Transcriptional regulator</fullName>
    </submittedName>
</protein>
<keyword evidence="1" id="KW-0805">Transcription regulation</keyword>
<dbReference type="GO" id="GO:0003700">
    <property type="term" value="F:DNA-binding transcription factor activity"/>
    <property type="evidence" value="ECO:0007669"/>
    <property type="project" value="TreeGrafter"/>
</dbReference>
<evidence type="ECO:0000256" key="1">
    <source>
        <dbReference type="ARBA" id="ARBA00023015"/>
    </source>
</evidence>
<dbReference type="SMART" id="SM00530">
    <property type="entry name" value="HTH_XRE"/>
    <property type="match status" value="1"/>
</dbReference>
<dbReference type="GO" id="GO:0003677">
    <property type="term" value="F:DNA binding"/>
    <property type="evidence" value="ECO:0007669"/>
    <property type="project" value="UniProtKB-KW"/>
</dbReference>
<dbReference type="Gene3D" id="2.60.120.10">
    <property type="entry name" value="Jelly Rolls"/>
    <property type="match status" value="1"/>
</dbReference>
<dbReference type="CDD" id="cd00093">
    <property type="entry name" value="HTH_XRE"/>
    <property type="match status" value="1"/>
</dbReference>
<evidence type="ECO:0000313" key="4">
    <source>
        <dbReference type="EMBL" id="SUM83049.1"/>
    </source>
</evidence>
<accession>A0A380HP12</accession>
<dbReference type="AlphaFoldDB" id="A0A380HP12"/>
<keyword evidence="2" id="KW-0238">DNA-binding</keyword>
<dbReference type="PANTHER" id="PTHR46797:SF23">
    <property type="entry name" value="HTH-TYPE TRANSCRIPTIONAL REGULATOR SUTR"/>
    <property type="match status" value="1"/>
</dbReference>
<dbReference type="PROSITE" id="PS50943">
    <property type="entry name" value="HTH_CROC1"/>
    <property type="match status" value="1"/>
</dbReference>
<dbReference type="PANTHER" id="PTHR46797">
    <property type="entry name" value="HTH-TYPE TRANSCRIPTIONAL REGULATOR"/>
    <property type="match status" value="1"/>
</dbReference>
<dbReference type="Gene3D" id="1.10.260.40">
    <property type="entry name" value="lambda repressor-like DNA-binding domains"/>
    <property type="match status" value="1"/>
</dbReference>
<dbReference type="Pfam" id="PF07883">
    <property type="entry name" value="Cupin_2"/>
    <property type="match status" value="1"/>
</dbReference>
<dbReference type="InterPro" id="IPR014710">
    <property type="entry name" value="RmlC-like_jellyroll"/>
</dbReference>
<sequence length="182" mass="21087">MKEINDIIAENLKLYRKQNGYSLEHLSYLTEVSKTMLGQIERKESIPSITTLWKIANGLKVSFTELTQENDEIIRKITLNDIQPLASEDNKYQIYPYFKFDIEKKFESYMVLIEPGGTMSGEPHGSGTMEYITVFDGTLTLTLADEQFIIKENESIKFNANMFHNYANNHDATIRINMVIHY</sequence>
<dbReference type="RefSeq" id="WP_002483302.1">
    <property type="nucleotide sequence ID" value="NZ_CAXOKG010000001.1"/>
</dbReference>
<dbReference type="InterPro" id="IPR001387">
    <property type="entry name" value="Cro/C1-type_HTH"/>
</dbReference>
<evidence type="ECO:0000256" key="3">
    <source>
        <dbReference type="ARBA" id="ARBA00023163"/>
    </source>
</evidence>
<organism evidence="4 5">
    <name type="scientific">Staphylococcus saprophyticus</name>
    <dbReference type="NCBI Taxonomy" id="29385"/>
    <lineage>
        <taxon>Bacteria</taxon>
        <taxon>Bacillati</taxon>
        <taxon>Bacillota</taxon>
        <taxon>Bacilli</taxon>
        <taxon>Bacillales</taxon>
        <taxon>Staphylococcaceae</taxon>
        <taxon>Staphylococcus</taxon>
    </lineage>
</organism>
<dbReference type="Pfam" id="PF01381">
    <property type="entry name" value="HTH_3"/>
    <property type="match status" value="1"/>
</dbReference>
<proteinExistence type="predicted"/>
<dbReference type="InterPro" id="IPR013096">
    <property type="entry name" value="Cupin_2"/>
</dbReference>
<dbReference type="SUPFAM" id="SSF47413">
    <property type="entry name" value="lambda repressor-like DNA-binding domains"/>
    <property type="match status" value="1"/>
</dbReference>
<dbReference type="Proteomes" id="UP000254707">
    <property type="component" value="Unassembled WGS sequence"/>
</dbReference>
<dbReference type="GO" id="GO:0005829">
    <property type="term" value="C:cytosol"/>
    <property type="evidence" value="ECO:0007669"/>
    <property type="project" value="TreeGrafter"/>
</dbReference>
<dbReference type="InterPro" id="IPR050807">
    <property type="entry name" value="TransReg_Diox_bact_type"/>
</dbReference>
<evidence type="ECO:0000256" key="2">
    <source>
        <dbReference type="ARBA" id="ARBA00023125"/>
    </source>
</evidence>
<dbReference type="InterPro" id="IPR010982">
    <property type="entry name" value="Lambda_DNA-bd_dom_sf"/>
</dbReference>
<gene>
    <name evidence="4" type="ORF">NCTC7688_01618</name>
</gene>
<evidence type="ECO:0000313" key="5">
    <source>
        <dbReference type="Proteomes" id="UP000254707"/>
    </source>
</evidence>
<dbReference type="CDD" id="cd02209">
    <property type="entry name" value="cupin_XRE_C"/>
    <property type="match status" value="1"/>
</dbReference>
<dbReference type="InterPro" id="IPR011051">
    <property type="entry name" value="RmlC_Cupin_sf"/>
</dbReference>
<dbReference type="SUPFAM" id="SSF51182">
    <property type="entry name" value="RmlC-like cupins"/>
    <property type="match status" value="1"/>
</dbReference>